<evidence type="ECO:0000256" key="2">
    <source>
        <dbReference type="ARBA" id="ARBA00022448"/>
    </source>
</evidence>
<dbReference type="Pfam" id="PF00111">
    <property type="entry name" value="Fer2"/>
    <property type="match status" value="1"/>
</dbReference>
<keyword evidence="2" id="KW-0813">Transport</keyword>
<evidence type="ECO:0000256" key="4">
    <source>
        <dbReference type="ARBA" id="ARBA00022723"/>
    </source>
</evidence>
<dbReference type="SUPFAM" id="SSF54292">
    <property type="entry name" value="2Fe-2S ferredoxin-like"/>
    <property type="match status" value="1"/>
</dbReference>
<reference evidence="11" key="1">
    <citation type="journal article" date="2019" name="Int. J. Syst. Evol. Microbiol.">
        <title>The Global Catalogue of Microorganisms (GCM) 10K type strain sequencing project: providing services to taxonomists for standard genome sequencing and annotation.</title>
        <authorList>
            <consortium name="The Broad Institute Genomics Platform"/>
            <consortium name="The Broad Institute Genome Sequencing Center for Infectious Disease"/>
            <person name="Wu L."/>
            <person name="Ma J."/>
        </authorList>
    </citation>
    <scope>NUCLEOTIDE SEQUENCE [LARGE SCALE GENOMIC DNA]</scope>
    <source>
        <strain evidence="11">CCM 8391</strain>
    </source>
</reference>
<dbReference type="EMBL" id="JBHSQW010000033">
    <property type="protein sequence ID" value="MFC5995618.1"/>
    <property type="molecule type" value="Genomic_DNA"/>
</dbReference>
<keyword evidence="5" id="KW-0249">Electron transport</keyword>
<keyword evidence="6" id="KW-0408">Iron</keyword>
<dbReference type="PROSITE" id="PS51085">
    <property type="entry name" value="2FE2S_FER_2"/>
    <property type="match status" value="1"/>
</dbReference>
<evidence type="ECO:0000256" key="8">
    <source>
        <dbReference type="ARBA" id="ARBA00034078"/>
    </source>
</evidence>
<dbReference type="PANTHER" id="PTHR43112">
    <property type="entry name" value="FERREDOXIN"/>
    <property type="match status" value="1"/>
</dbReference>
<evidence type="ECO:0000256" key="7">
    <source>
        <dbReference type="ARBA" id="ARBA00023014"/>
    </source>
</evidence>
<evidence type="ECO:0000313" key="10">
    <source>
        <dbReference type="EMBL" id="MFC5995618.1"/>
    </source>
</evidence>
<dbReference type="InterPro" id="IPR001041">
    <property type="entry name" value="2Fe-2S_ferredoxin-type"/>
</dbReference>
<dbReference type="InterPro" id="IPR012675">
    <property type="entry name" value="Beta-grasp_dom_sf"/>
</dbReference>
<evidence type="ECO:0000259" key="9">
    <source>
        <dbReference type="PROSITE" id="PS51085"/>
    </source>
</evidence>
<dbReference type="InterPro" id="IPR036010">
    <property type="entry name" value="2Fe-2S_ferredoxin-like_sf"/>
</dbReference>
<evidence type="ECO:0000256" key="3">
    <source>
        <dbReference type="ARBA" id="ARBA00022714"/>
    </source>
</evidence>
<name>A0ABW1J457_9PSEU</name>
<comment type="caution">
    <text evidence="10">The sequence shown here is derived from an EMBL/GenBank/DDBJ whole genome shotgun (WGS) entry which is preliminary data.</text>
</comment>
<evidence type="ECO:0000256" key="6">
    <source>
        <dbReference type="ARBA" id="ARBA00023004"/>
    </source>
</evidence>
<dbReference type="Proteomes" id="UP001596302">
    <property type="component" value="Unassembled WGS sequence"/>
</dbReference>
<dbReference type="Gene3D" id="3.10.20.30">
    <property type="match status" value="1"/>
</dbReference>
<keyword evidence="7" id="KW-0411">Iron-sulfur</keyword>
<gene>
    <name evidence="10" type="ORF">ACFQE5_15490</name>
</gene>
<organism evidence="10 11">
    <name type="scientific">Pseudonocardia hispaniensis</name>
    <dbReference type="NCBI Taxonomy" id="904933"/>
    <lineage>
        <taxon>Bacteria</taxon>
        <taxon>Bacillati</taxon>
        <taxon>Actinomycetota</taxon>
        <taxon>Actinomycetes</taxon>
        <taxon>Pseudonocardiales</taxon>
        <taxon>Pseudonocardiaceae</taxon>
        <taxon>Pseudonocardia</taxon>
    </lineage>
</organism>
<evidence type="ECO:0000256" key="1">
    <source>
        <dbReference type="ARBA" id="ARBA00007874"/>
    </source>
</evidence>
<dbReference type="RefSeq" id="WP_379585765.1">
    <property type="nucleotide sequence ID" value="NZ_JBHSQW010000033.1"/>
</dbReference>
<evidence type="ECO:0000313" key="11">
    <source>
        <dbReference type="Proteomes" id="UP001596302"/>
    </source>
</evidence>
<keyword evidence="3" id="KW-0001">2Fe-2S</keyword>
<dbReference type="CDD" id="cd00207">
    <property type="entry name" value="fer2"/>
    <property type="match status" value="1"/>
</dbReference>
<keyword evidence="11" id="KW-1185">Reference proteome</keyword>
<evidence type="ECO:0000256" key="5">
    <source>
        <dbReference type="ARBA" id="ARBA00022982"/>
    </source>
</evidence>
<keyword evidence="4" id="KW-0479">Metal-binding</keyword>
<comment type="similarity">
    <text evidence="1">Belongs to the 2Fe2S plant-type ferredoxin family.</text>
</comment>
<protein>
    <submittedName>
        <fullName evidence="10">2Fe-2S iron-sulfur cluster-binding protein</fullName>
    </submittedName>
</protein>
<feature type="domain" description="2Fe-2S ferredoxin-type" evidence="9">
    <location>
        <begin position="9"/>
        <end position="100"/>
    </location>
</feature>
<comment type="cofactor">
    <cofactor evidence="8">
        <name>[2Fe-2S] cluster</name>
        <dbReference type="ChEBI" id="CHEBI:190135"/>
    </cofactor>
</comment>
<sequence length="117" mass="13187">MPRNEQDTFNVTFELPDGRERTISAHGDEYVLAAARRAGLDLPSRCEVGWDLACAVRVLDGELDHSDAQRYFPADRQAGFALICRATPRSDLRLRTHQGSAMRDHRLAHRLPTPYAV</sequence>
<dbReference type="PANTHER" id="PTHR43112:SF3">
    <property type="entry name" value="FERREDOXIN-2, CHLOROPLASTIC"/>
    <property type="match status" value="1"/>
</dbReference>
<accession>A0ABW1J457</accession>
<proteinExistence type="inferred from homology"/>